<proteinExistence type="predicted"/>
<protein>
    <submittedName>
        <fullName evidence="1">Uncharacterized protein</fullName>
    </submittedName>
</protein>
<dbReference type="EMBL" id="BPLR01019217">
    <property type="protein sequence ID" value="GIZ05128.1"/>
    <property type="molecule type" value="Genomic_DNA"/>
</dbReference>
<gene>
    <name evidence="1" type="ORF">CEXT_598951</name>
</gene>
<evidence type="ECO:0000313" key="1">
    <source>
        <dbReference type="EMBL" id="GIZ05128.1"/>
    </source>
</evidence>
<dbReference type="Proteomes" id="UP001054945">
    <property type="component" value="Unassembled WGS sequence"/>
</dbReference>
<dbReference type="AlphaFoldDB" id="A0AAV4YCX6"/>
<evidence type="ECO:0000313" key="2">
    <source>
        <dbReference type="Proteomes" id="UP001054945"/>
    </source>
</evidence>
<accession>A0AAV4YCX6</accession>
<name>A0AAV4YCX6_CAEEX</name>
<reference evidence="1 2" key="1">
    <citation type="submission" date="2021-06" db="EMBL/GenBank/DDBJ databases">
        <title>Caerostris extrusa draft genome.</title>
        <authorList>
            <person name="Kono N."/>
            <person name="Arakawa K."/>
        </authorList>
    </citation>
    <scope>NUCLEOTIDE SEQUENCE [LARGE SCALE GENOMIC DNA]</scope>
</reference>
<organism evidence="1 2">
    <name type="scientific">Caerostris extrusa</name>
    <name type="common">Bark spider</name>
    <name type="synonym">Caerostris bankana</name>
    <dbReference type="NCBI Taxonomy" id="172846"/>
    <lineage>
        <taxon>Eukaryota</taxon>
        <taxon>Metazoa</taxon>
        <taxon>Ecdysozoa</taxon>
        <taxon>Arthropoda</taxon>
        <taxon>Chelicerata</taxon>
        <taxon>Arachnida</taxon>
        <taxon>Araneae</taxon>
        <taxon>Araneomorphae</taxon>
        <taxon>Entelegynae</taxon>
        <taxon>Araneoidea</taxon>
        <taxon>Araneidae</taxon>
        <taxon>Caerostris</taxon>
    </lineage>
</organism>
<comment type="caution">
    <text evidence="1">The sequence shown here is derived from an EMBL/GenBank/DDBJ whole genome shotgun (WGS) entry which is preliminary data.</text>
</comment>
<keyword evidence="2" id="KW-1185">Reference proteome</keyword>
<sequence length="131" mass="14973">MLLFRKTSIEELEVKCQERSGPTLCITGHILNLGPQVPPPPGKLSPSVWPTSALSEVTEKQNWSNIFRKRVSENETGQTFAASLDSILYIKNKKKEREIALFNLRGEQASKMNEYEKKLSRLQREVEKCKP</sequence>